<sequence length="208" mass="23277">MLRHLASASTLIIFGTLILAASIFRVASVKYTFKLDPTPFPDNLSQIDAVSYSLPYPGRIEPSDFFWSLKALRDKLWLTFNMNPLKKAEISLLLADKRLVSGKKMFDSNEVNTGISVLQKSELYLSESVKYLVEAEAEEMDITSFVGTLSLASVKHRAILETILSQAPEDAKPFLIEIINHPKEVYEQTSHIMNSLGREPAPNPFTGQ</sequence>
<gene>
    <name evidence="1" type="ORF">A2382_02630</name>
</gene>
<protein>
    <recommendedName>
        <fullName evidence="3">DUF5667 domain-containing protein</fullName>
    </recommendedName>
</protein>
<accession>A0A1F8CS41</accession>
<name>A0A1F8CS41_9BACT</name>
<reference evidence="1 2" key="1">
    <citation type="journal article" date="2016" name="Nat. Commun.">
        <title>Thousands of microbial genomes shed light on interconnected biogeochemical processes in an aquifer system.</title>
        <authorList>
            <person name="Anantharaman K."/>
            <person name="Brown C.T."/>
            <person name="Hug L.A."/>
            <person name="Sharon I."/>
            <person name="Castelle C.J."/>
            <person name="Probst A.J."/>
            <person name="Thomas B.C."/>
            <person name="Singh A."/>
            <person name="Wilkins M.J."/>
            <person name="Karaoz U."/>
            <person name="Brodie E.L."/>
            <person name="Williams K.H."/>
            <person name="Hubbard S.S."/>
            <person name="Banfield J.F."/>
        </authorList>
    </citation>
    <scope>NUCLEOTIDE SEQUENCE [LARGE SCALE GENOMIC DNA]</scope>
</reference>
<dbReference type="EMBL" id="MGHY01000019">
    <property type="protein sequence ID" value="OGM79110.1"/>
    <property type="molecule type" value="Genomic_DNA"/>
</dbReference>
<dbReference type="Proteomes" id="UP000178999">
    <property type="component" value="Unassembled WGS sequence"/>
</dbReference>
<evidence type="ECO:0000313" key="1">
    <source>
        <dbReference type="EMBL" id="OGM79110.1"/>
    </source>
</evidence>
<evidence type="ECO:0008006" key="3">
    <source>
        <dbReference type="Google" id="ProtNLM"/>
    </source>
</evidence>
<evidence type="ECO:0000313" key="2">
    <source>
        <dbReference type="Proteomes" id="UP000178999"/>
    </source>
</evidence>
<dbReference type="AlphaFoldDB" id="A0A1F8CS41"/>
<proteinExistence type="predicted"/>
<comment type="caution">
    <text evidence="1">The sequence shown here is derived from an EMBL/GenBank/DDBJ whole genome shotgun (WGS) entry which is preliminary data.</text>
</comment>
<organism evidence="1 2">
    <name type="scientific">Candidatus Woesebacteria bacterium RIFOXYB1_FULL_38_16</name>
    <dbReference type="NCBI Taxonomy" id="1802538"/>
    <lineage>
        <taxon>Bacteria</taxon>
        <taxon>Candidatus Woeseibacteriota</taxon>
    </lineage>
</organism>